<keyword evidence="2" id="KW-0812">Transmembrane</keyword>
<feature type="coiled-coil region" evidence="1">
    <location>
        <begin position="291"/>
        <end position="328"/>
    </location>
</feature>
<protein>
    <recommendedName>
        <fullName evidence="5">Methyl-accepting transducer domain-containing protein</fullName>
    </recommendedName>
</protein>
<proteinExistence type="predicted"/>
<dbReference type="EMBL" id="CP002868">
    <property type="protein sequence ID" value="AEJ20456.1"/>
    <property type="molecule type" value="Genomic_DNA"/>
</dbReference>
<evidence type="ECO:0000313" key="3">
    <source>
        <dbReference type="EMBL" id="AEJ20456.1"/>
    </source>
</evidence>
<name>F8F3T7_GRAC1</name>
<gene>
    <name evidence="3" type="ordered locus">Spica_2345</name>
</gene>
<dbReference type="STRING" id="744872.Spica_2345"/>
<dbReference type="Gene3D" id="1.10.287.950">
    <property type="entry name" value="Methyl-accepting chemotaxis protein"/>
    <property type="match status" value="1"/>
</dbReference>
<dbReference type="eggNOG" id="COG0840">
    <property type="taxonomic scope" value="Bacteria"/>
</dbReference>
<keyword evidence="2" id="KW-1133">Transmembrane helix</keyword>
<keyword evidence="2" id="KW-0472">Membrane</keyword>
<dbReference type="Proteomes" id="UP000000503">
    <property type="component" value="Chromosome"/>
</dbReference>
<evidence type="ECO:0000256" key="1">
    <source>
        <dbReference type="SAM" id="Coils"/>
    </source>
</evidence>
<accession>F8F3T7</accession>
<keyword evidence="4" id="KW-1185">Reference proteome</keyword>
<dbReference type="KEGG" id="scd:Spica_2345"/>
<reference evidence="4" key="1">
    <citation type="journal article" date="2013" name="Stand. Genomic Sci.">
        <title>Genome sequence of the thermophilic fresh-water bacterium Spirochaeta caldaria type strain (H1(T)), reclassification of Spirochaeta caldaria, Spirochaeta stenostrepta, and Spirochaeta zuelzerae in the genus Treponema as Treponema caldaria comb. nov., Treponema stenostrepta comb. nov., and Treponema zuelzerae comb. nov., and emendation of the genus Treponema.</title>
        <authorList>
            <person name="Abt B."/>
            <person name="Goker M."/>
            <person name="Scheuner C."/>
            <person name="Han C."/>
            <person name="Lu M."/>
            <person name="Misra M."/>
            <person name="Lapidus A."/>
            <person name="Nolan M."/>
            <person name="Lucas S."/>
            <person name="Hammon N."/>
            <person name="Deshpande S."/>
            <person name="Cheng J.F."/>
            <person name="Tapia R."/>
            <person name="Goodwin L.A."/>
            <person name="Pitluck S."/>
            <person name="Liolios K."/>
            <person name="Pagani I."/>
            <person name="Ivanova N."/>
            <person name="Mavromatis K."/>
            <person name="Mikhailova N."/>
            <person name="Huntemann M."/>
            <person name="Pati A."/>
            <person name="Chen A."/>
            <person name="Palaniappan K."/>
            <person name="Land M."/>
            <person name="Hauser L."/>
            <person name="Jeffries C.D."/>
            <person name="Rohde M."/>
            <person name="Spring S."/>
            <person name="Gronow S."/>
            <person name="Detter J.C."/>
            <person name="Bristow J."/>
            <person name="Eisen J.A."/>
            <person name="Markowitz V."/>
            <person name="Hugenholtz P."/>
            <person name="Kyrpides N.C."/>
            <person name="Woyke T."/>
            <person name="Klenk H.P."/>
        </authorList>
    </citation>
    <scope>NUCLEOTIDE SEQUENCE</scope>
    <source>
        <strain evidence="4">ATCC 51460 / DSM 7334 / H1</strain>
    </source>
</reference>
<sequence>MTKYNQLIIFSLLLLIFCVFSLLFIPMLLWVFLIGFGIWMFFFIRTSKNLLREIEISRDALKKVFQSVEPDVNLHDITDFISSYVTISDSIVSKIQALQQENRDIHEKVTRLQTEMESLHYTNPEIEHLCSLHIPIDIKDRWQMMIQREWGKVNQDALKNLNDIKRMNDENQEFISEVFREFGVQQATFTDFTKKYQQTMQSYTQRATHARNAITEDLKNSAHKIEETFHQFSLIEDITEKIRMISLNLSIEASKVRGAESFSFLARELRRLSQNTEETLKGIGISIAEAIQELNKSRSSQEKELRTLDEVLQQFQGLLKEYDTASEKLSVYMQKSIERINTNQVEQKTILLQFFTALQQIAIVKEELEHQVSYYFIFLEKANEYVQKILRNSKTCKGFACPQRRAMLEELAKIANTDEERRMVNDLFDEFLNEDREADHGSLVGDINDFISF</sequence>
<dbReference type="AlphaFoldDB" id="F8F3T7"/>
<organism evidence="3 4">
    <name type="scientific">Gracilinema caldarium (strain ATCC 51460 / DSM 7334 / H1)</name>
    <name type="common">Treponema caldarium</name>
    <dbReference type="NCBI Taxonomy" id="744872"/>
    <lineage>
        <taxon>Bacteria</taxon>
        <taxon>Pseudomonadati</taxon>
        <taxon>Spirochaetota</taxon>
        <taxon>Spirochaetia</taxon>
        <taxon>Spirochaetales</taxon>
        <taxon>Breznakiellaceae</taxon>
        <taxon>Gracilinema</taxon>
    </lineage>
</organism>
<evidence type="ECO:0000313" key="4">
    <source>
        <dbReference type="Proteomes" id="UP000000503"/>
    </source>
</evidence>
<evidence type="ECO:0008006" key="5">
    <source>
        <dbReference type="Google" id="ProtNLM"/>
    </source>
</evidence>
<evidence type="ECO:0000256" key="2">
    <source>
        <dbReference type="SAM" id="Phobius"/>
    </source>
</evidence>
<feature type="transmembrane region" description="Helical" evidence="2">
    <location>
        <begin position="12"/>
        <end position="42"/>
    </location>
</feature>
<dbReference type="SUPFAM" id="SSF58104">
    <property type="entry name" value="Methyl-accepting chemotaxis protein (MCP) signaling domain"/>
    <property type="match status" value="1"/>
</dbReference>
<keyword evidence="1" id="KW-0175">Coiled coil</keyword>
<dbReference type="HOGENOM" id="CLU_604003_0_0_12"/>